<dbReference type="Pfam" id="PF13279">
    <property type="entry name" value="4HBT_2"/>
    <property type="match status" value="1"/>
</dbReference>
<dbReference type="Proteomes" id="UP000187526">
    <property type="component" value="Unassembled WGS sequence"/>
</dbReference>
<dbReference type="STRING" id="418702.BJN45_06125"/>
<comment type="caution">
    <text evidence="1">The sequence shown here is derived from an EMBL/GenBank/DDBJ whole genome shotgun (WGS) entry which is preliminary data.</text>
</comment>
<dbReference type="AlphaFoldDB" id="A0A1R1I864"/>
<gene>
    <name evidence="1" type="ORF">BJN45_06125</name>
</gene>
<dbReference type="CDD" id="cd00586">
    <property type="entry name" value="4HBT"/>
    <property type="match status" value="1"/>
</dbReference>
<proteinExistence type="predicted"/>
<protein>
    <submittedName>
        <fullName evidence="1">Thioesterase</fullName>
    </submittedName>
</protein>
<dbReference type="SUPFAM" id="SSF54637">
    <property type="entry name" value="Thioesterase/thiol ester dehydrase-isomerase"/>
    <property type="match status" value="1"/>
</dbReference>
<sequence>MARIKIELPTNFVFATEVPIYINHINYGNHLDNAALLMLVSEARVRFFRSLGYSELDVEGVGVIVADVAAQYRSEAFHGETLLAEFAAGDFHQHGCDLLWRLSDKASGREVARGKHGIVFFDYAARAKAAVPAAFLAKVGGA</sequence>
<evidence type="ECO:0000313" key="2">
    <source>
        <dbReference type="Proteomes" id="UP000187526"/>
    </source>
</evidence>
<dbReference type="InterPro" id="IPR029069">
    <property type="entry name" value="HotDog_dom_sf"/>
</dbReference>
<keyword evidence="2" id="KW-1185">Reference proteome</keyword>
<name>A0A1R1I864_9RHOO</name>
<evidence type="ECO:0000313" key="1">
    <source>
        <dbReference type="EMBL" id="OMG54759.1"/>
    </source>
</evidence>
<dbReference type="Gene3D" id="3.10.129.10">
    <property type="entry name" value="Hotdog Thioesterase"/>
    <property type="match status" value="1"/>
</dbReference>
<dbReference type="OrthoDB" id="333038at2"/>
<dbReference type="EMBL" id="MTHD01000002">
    <property type="protein sequence ID" value="OMG54759.1"/>
    <property type="molecule type" value="Genomic_DNA"/>
</dbReference>
<organism evidence="1 2">
    <name type="scientific">Azonexus hydrophilus</name>
    <dbReference type="NCBI Taxonomy" id="418702"/>
    <lineage>
        <taxon>Bacteria</taxon>
        <taxon>Pseudomonadati</taxon>
        <taxon>Pseudomonadota</taxon>
        <taxon>Betaproteobacteria</taxon>
        <taxon>Rhodocyclales</taxon>
        <taxon>Azonexaceae</taxon>
        <taxon>Azonexus</taxon>
    </lineage>
</organism>
<reference evidence="1 2" key="1">
    <citation type="submission" date="2016-10" db="EMBL/GenBank/DDBJ databases">
        <title>Alkaliphiles isolated from bioreactors.</title>
        <authorList>
            <person name="Salah Z."/>
            <person name="Rout S.P."/>
            <person name="Humphreys P.N."/>
        </authorList>
    </citation>
    <scope>NUCLEOTIDE SEQUENCE [LARGE SCALE GENOMIC DNA]</scope>
    <source>
        <strain evidence="1 2">ZS02</strain>
    </source>
</reference>
<dbReference type="RefSeq" id="WP_076093120.1">
    <property type="nucleotide sequence ID" value="NZ_MTHD01000002.1"/>
</dbReference>
<accession>A0A1R1I864</accession>